<keyword evidence="12" id="KW-1185">Reference proteome</keyword>
<evidence type="ECO:0000256" key="8">
    <source>
        <dbReference type="NCBIfam" id="TIGR00191"/>
    </source>
</evidence>
<dbReference type="EC" id="2.7.1.39" evidence="7 8"/>
<dbReference type="InterPro" id="IPR020568">
    <property type="entry name" value="Ribosomal_Su5_D2-typ_SF"/>
</dbReference>
<dbReference type="InterPro" id="IPR014721">
    <property type="entry name" value="Ribsml_uS5_D2-typ_fold_subgr"/>
</dbReference>
<organism evidence="11 12">
    <name type="scientific">Dokdonia ponticola</name>
    <dbReference type="NCBI Taxonomy" id="2041041"/>
    <lineage>
        <taxon>Bacteria</taxon>
        <taxon>Pseudomonadati</taxon>
        <taxon>Bacteroidota</taxon>
        <taxon>Flavobacteriia</taxon>
        <taxon>Flavobacteriales</taxon>
        <taxon>Flavobacteriaceae</taxon>
        <taxon>Dokdonia</taxon>
    </lineage>
</organism>
<dbReference type="PANTHER" id="PTHR20861:SF1">
    <property type="entry name" value="HOMOSERINE KINASE"/>
    <property type="match status" value="1"/>
</dbReference>
<keyword evidence="7" id="KW-0963">Cytoplasm</keyword>
<comment type="subcellular location">
    <subcellularLocation>
        <location evidence="7">Cytoplasm</location>
    </subcellularLocation>
</comment>
<keyword evidence="2 7" id="KW-0808">Transferase</keyword>
<dbReference type="NCBIfam" id="TIGR00191">
    <property type="entry name" value="thrB"/>
    <property type="match status" value="1"/>
</dbReference>
<evidence type="ECO:0000313" key="11">
    <source>
        <dbReference type="EMBL" id="MFC4635544.1"/>
    </source>
</evidence>
<gene>
    <name evidence="7" type="primary">thrB</name>
    <name evidence="11" type="ORF">ACFO3O_16660</name>
</gene>
<sequence>MEKTNKELRLRGEEVKVFCPATVANVNCGFDTLGFALEGIGDEMVIRKVTTPGVTIELITGEKLPMEAHNNVAGVAAMAMLEGIQADFGITMEIHKNIRCGSGIGSSAASAAGAVYGINQLLDTPISNLELTTYAMKGEALASGNEHADNVAPCIYGGTTLITGYAPLRIIALPPMETVYVGILHPHIKIATKDARAILPKNVPLKDAITQAQRLAGFVASLYEWDKQLFVESIQDVLVEPHRKQLIPHFDKIKTVSKEYGCMAFGISGSGPSMFAFAFAKADIDNYLAASKAYYKQQNLDVDTYSSRIANEGCRQVP</sequence>
<comment type="caution">
    <text evidence="11">The sequence shown here is derived from an EMBL/GenBank/DDBJ whole genome shotgun (WGS) entry which is preliminary data.</text>
</comment>
<evidence type="ECO:0000256" key="3">
    <source>
        <dbReference type="ARBA" id="ARBA00022697"/>
    </source>
</evidence>
<evidence type="ECO:0000256" key="1">
    <source>
        <dbReference type="ARBA" id="ARBA00022605"/>
    </source>
</evidence>
<accession>A0ABV9I058</accession>
<dbReference type="InterPro" id="IPR000870">
    <property type="entry name" value="Homoserine_kinase"/>
</dbReference>
<evidence type="ECO:0000259" key="10">
    <source>
        <dbReference type="Pfam" id="PF08544"/>
    </source>
</evidence>
<dbReference type="RefSeq" id="WP_379980876.1">
    <property type="nucleotide sequence ID" value="NZ_JBHSFV010000011.1"/>
</dbReference>
<protein>
    <recommendedName>
        <fullName evidence="7 8">Homoserine kinase</fullName>
        <shortName evidence="7">HK</shortName>
        <shortName evidence="7">HSK</shortName>
        <ecNumber evidence="7 8">2.7.1.39</ecNumber>
    </recommendedName>
</protein>
<reference evidence="12" key="1">
    <citation type="journal article" date="2019" name="Int. J. Syst. Evol. Microbiol.">
        <title>The Global Catalogue of Microorganisms (GCM) 10K type strain sequencing project: providing services to taxonomists for standard genome sequencing and annotation.</title>
        <authorList>
            <consortium name="The Broad Institute Genomics Platform"/>
            <consortium name="The Broad Institute Genome Sequencing Center for Infectious Disease"/>
            <person name="Wu L."/>
            <person name="Ma J."/>
        </authorList>
    </citation>
    <scope>NUCLEOTIDE SEQUENCE [LARGE SCALE GENOMIC DNA]</scope>
    <source>
        <strain evidence="12">YJ-61-S</strain>
    </source>
</reference>
<dbReference type="SUPFAM" id="SSF54211">
    <property type="entry name" value="Ribosomal protein S5 domain 2-like"/>
    <property type="match status" value="1"/>
</dbReference>
<feature type="domain" description="GHMP kinase C-terminal" evidence="10">
    <location>
        <begin position="236"/>
        <end position="289"/>
    </location>
</feature>
<dbReference type="Pfam" id="PF08544">
    <property type="entry name" value="GHMP_kinases_C"/>
    <property type="match status" value="1"/>
</dbReference>
<keyword evidence="3 7" id="KW-0791">Threonine biosynthesis</keyword>
<dbReference type="InterPro" id="IPR013750">
    <property type="entry name" value="GHMP_kinase_C_dom"/>
</dbReference>
<dbReference type="GO" id="GO:0004413">
    <property type="term" value="F:homoserine kinase activity"/>
    <property type="evidence" value="ECO:0007669"/>
    <property type="project" value="UniProtKB-EC"/>
</dbReference>
<keyword evidence="5 7" id="KW-0418">Kinase</keyword>
<comment type="function">
    <text evidence="7">Catalyzes the ATP-dependent phosphorylation of L-homoserine to L-homoserine phosphate.</text>
</comment>
<dbReference type="SUPFAM" id="SSF55060">
    <property type="entry name" value="GHMP Kinase, C-terminal domain"/>
    <property type="match status" value="1"/>
</dbReference>
<keyword evidence="4 7" id="KW-0547">Nucleotide-binding</keyword>
<dbReference type="PRINTS" id="PR00958">
    <property type="entry name" value="HOMSERKINASE"/>
</dbReference>
<evidence type="ECO:0000256" key="4">
    <source>
        <dbReference type="ARBA" id="ARBA00022741"/>
    </source>
</evidence>
<dbReference type="Proteomes" id="UP001596043">
    <property type="component" value="Unassembled WGS sequence"/>
</dbReference>
<evidence type="ECO:0000256" key="5">
    <source>
        <dbReference type="ARBA" id="ARBA00022777"/>
    </source>
</evidence>
<comment type="caution">
    <text evidence="7">Lacks conserved residue(s) required for the propagation of feature annotation.</text>
</comment>
<evidence type="ECO:0000256" key="2">
    <source>
        <dbReference type="ARBA" id="ARBA00022679"/>
    </source>
</evidence>
<dbReference type="InterPro" id="IPR036554">
    <property type="entry name" value="GHMP_kinase_C_sf"/>
</dbReference>
<comment type="pathway">
    <text evidence="7">Amino-acid biosynthesis; L-threonine biosynthesis; L-threonine from L-aspartate: step 4/5.</text>
</comment>
<keyword evidence="6 7" id="KW-0067">ATP-binding</keyword>
<dbReference type="NCBIfam" id="NF002288">
    <property type="entry name" value="PRK01212.1-4"/>
    <property type="match status" value="1"/>
</dbReference>
<dbReference type="EMBL" id="JBHSFV010000011">
    <property type="protein sequence ID" value="MFC4635544.1"/>
    <property type="molecule type" value="Genomic_DNA"/>
</dbReference>
<dbReference type="InterPro" id="IPR006204">
    <property type="entry name" value="GHMP_kinase_N_dom"/>
</dbReference>
<evidence type="ECO:0000259" key="9">
    <source>
        <dbReference type="Pfam" id="PF00288"/>
    </source>
</evidence>
<dbReference type="PIRSF" id="PIRSF000676">
    <property type="entry name" value="Homoser_kin"/>
    <property type="match status" value="1"/>
</dbReference>
<dbReference type="Gene3D" id="3.30.230.10">
    <property type="match status" value="1"/>
</dbReference>
<comment type="similarity">
    <text evidence="7">Belongs to the GHMP kinase family. Homoserine kinase subfamily.</text>
</comment>
<proteinExistence type="inferred from homology"/>
<dbReference type="Pfam" id="PF00288">
    <property type="entry name" value="GHMP_kinases_N"/>
    <property type="match status" value="1"/>
</dbReference>
<name>A0ABV9I058_9FLAO</name>
<dbReference type="Gene3D" id="3.30.70.890">
    <property type="entry name" value="GHMP kinase, C-terminal domain"/>
    <property type="match status" value="1"/>
</dbReference>
<feature type="domain" description="GHMP kinase N-terminal" evidence="9">
    <location>
        <begin position="76"/>
        <end position="158"/>
    </location>
</feature>
<dbReference type="HAMAP" id="MF_00384">
    <property type="entry name" value="Homoser_kinase"/>
    <property type="match status" value="1"/>
</dbReference>
<comment type="catalytic activity">
    <reaction evidence="7">
        <text>L-homoserine + ATP = O-phospho-L-homoserine + ADP + H(+)</text>
        <dbReference type="Rhea" id="RHEA:13985"/>
        <dbReference type="ChEBI" id="CHEBI:15378"/>
        <dbReference type="ChEBI" id="CHEBI:30616"/>
        <dbReference type="ChEBI" id="CHEBI:57476"/>
        <dbReference type="ChEBI" id="CHEBI:57590"/>
        <dbReference type="ChEBI" id="CHEBI:456216"/>
        <dbReference type="EC" id="2.7.1.39"/>
    </reaction>
</comment>
<dbReference type="PANTHER" id="PTHR20861">
    <property type="entry name" value="HOMOSERINE/4-DIPHOSPHOCYTIDYL-2-C-METHYL-D-ERYTHRITOL KINASE"/>
    <property type="match status" value="1"/>
</dbReference>
<evidence type="ECO:0000256" key="6">
    <source>
        <dbReference type="ARBA" id="ARBA00022840"/>
    </source>
</evidence>
<evidence type="ECO:0000256" key="7">
    <source>
        <dbReference type="HAMAP-Rule" id="MF_00384"/>
    </source>
</evidence>
<keyword evidence="1 7" id="KW-0028">Amino-acid biosynthesis</keyword>
<evidence type="ECO:0000313" key="12">
    <source>
        <dbReference type="Proteomes" id="UP001596043"/>
    </source>
</evidence>